<protein>
    <submittedName>
        <fullName evidence="2">Uncharacterized protein</fullName>
    </submittedName>
</protein>
<sequence length="45" mass="4889">MELASDIYPLSYYASPDATRQAAIKAILAHDPKAIDILEILGLDT</sequence>
<gene>
    <name evidence="2" type="ORF">UFOVP1201_10</name>
    <name evidence="1" type="ORF">UFOVP788_3</name>
</gene>
<reference evidence="2" key="1">
    <citation type="submission" date="2020-05" db="EMBL/GenBank/DDBJ databases">
        <authorList>
            <person name="Chiriac C."/>
            <person name="Salcher M."/>
            <person name="Ghai R."/>
            <person name="Kavagutti S V."/>
        </authorList>
    </citation>
    <scope>NUCLEOTIDE SEQUENCE</scope>
</reference>
<proteinExistence type="predicted"/>
<organism evidence="2">
    <name type="scientific">uncultured Caudovirales phage</name>
    <dbReference type="NCBI Taxonomy" id="2100421"/>
    <lineage>
        <taxon>Viruses</taxon>
        <taxon>Duplodnaviria</taxon>
        <taxon>Heunggongvirae</taxon>
        <taxon>Uroviricota</taxon>
        <taxon>Caudoviricetes</taxon>
        <taxon>Peduoviridae</taxon>
        <taxon>Maltschvirus</taxon>
        <taxon>Maltschvirus maltsch</taxon>
    </lineage>
</organism>
<evidence type="ECO:0000313" key="1">
    <source>
        <dbReference type="EMBL" id="CAB4161700.1"/>
    </source>
</evidence>
<dbReference type="EMBL" id="LR797146">
    <property type="protein sequence ID" value="CAB4189642.1"/>
    <property type="molecule type" value="Genomic_DNA"/>
</dbReference>
<evidence type="ECO:0000313" key="2">
    <source>
        <dbReference type="EMBL" id="CAB4189642.1"/>
    </source>
</evidence>
<accession>A0A6J5R0W3</accession>
<name>A0A6J5R0W3_9CAUD</name>
<dbReference type="EMBL" id="LR796719">
    <property type="protein sequence ID" value="CAB4161700.1"/>
    <property type="molecule type" value="Genomic_DNA"/>
</dbReference>